<dbReference type="Gene3D" id="3.90.1440.10">
    <property type="entry name" value="SecA, preprotein cross-linking domain"/>
    <property type="match status" value="1"/>
</dbReference>
<dbReference type="Pfam" id="PF21090">
    <property type="entry name" value="P-loop_SecA"/>
    <property type="match status" value="2"/>
</dbReference>
<dbReference type="NCBIfam" id="TIGR00963">
    <property type="entry name" value="secA"/>
    <property type="match status" value="1"/>
</dbReference>
<protein>
    <recommendedName>
        <fullName evidence="15 16">Protein translocase subunit SecA</fullName>
        <ecNumber evidence="15">7.4.2.8</ecNumber>
    </recommendedName>
</protein>
<dbReference type="GO" id="GO:0008564">
    <property type="term" value="F:protein-exporting ATPase activity"/>
    <property type="evidence" value="ECO:0007669"/>
    <property type="project" value="UniProtKB-EC"/>
</dbReference>
<evidence type="ECO:0000259" key="20">
    <source>
        <dbReference type="PROSITE" id="PS51196"/>
    </source>
</evidence>
<dbReference type="PROSITE" id="PS51194">
    <property type="entry name" value="HELICASE_CTER"/>
    <property type="match status" value="1"/>
</dbReference>
<comment type="subcellular location">
    <subcellularLocation>
        <location evidence="15">Cell membrane</location>
        <topology evidence="15">Peripheral membrane protein</topology>
        <orientation evidence="15">Cytoplasmic side</orientation>
    </subcellularLocation>
    <subcellularLocation>
        <location evidence="15">Cytoplasm</location>
    </subcellularLocation>
    <text evidence="15">Distribution is 50-50.</text>
</comment>
<dbReference type="InterPro" id="IPR036266">
    <property type="entry name" value="SecA_Wing/Scaffold_sf"/>
</dbReference>
<dbReference type="AlphaFoldDB" id="A0A430ATN7"/>
<evidence type="ECO:0000256" key="13">
    <source>
        <dbReference type="ARBA" id="ARBA00023136"/>
    </source>
</evidence>
<evidence type="ECO:0000256" key="12">
    <source>
        <dbReference type="ARBA" id="ARBA00023010"/>
    </source>
</evidence>
<dbReference type="SUPFAM" id="SSF81886">
    <property type="entry name" value="Helical scaffold and wing domains of SecA"/>
    <property type="match status" value="1"/>
</dbReference>
<evidence type="ECO:0000256" key="6">
    <source>
        <dbReference type="ARBA" id="ARBA00022723"/>
    </source>
</evidence>
<feature type="binding site" evidence="15">
    <location>
        <position position="85"/>
    </location>
    <ligand>
        <name>ATP</name>
        <dbReference type="ChEBI" id="CHEBI:30616"/>
    </ligand>
</feature>
<evidence type="ECO:0000313" key="22">
    <source>
        <dbReference type="Proteomes" id="UP000286773"/>
    </source>
</evidence>
<dbReference type="InterPro" id="IPR020937">
    <property type="entry name" value="SecA_CS"/>
</dbReference>
<evidence type="ECO:0000256" key="4">
    <source>
        <dbReference type="ARBA" id="ARBA00022475"/>
    </source>
</evidence>
<dbReference type="InterPro" id="IPR004027">
    <property type="entry name" value="SEC_C_motif"/>
</dbReference>
<dbReference type="PROSITE" id="PS01312">
    <property type="entry name" value="SECA"/>
    <property type="match status" value="1"/>
</dbReference>
<evidence type="ECO:0000256" key="5">
    <source>
        <dbReference type="ARBA" id="ARBA00022490"/>
    </source>
</evidence>
<evidence type="ECO:0000313" key="21">
    <source>
        <dbReference type="EMBL" id="RSU11429.1"/>
    </source>
</evidence>
<dbReference type="GO" id="GO:0031522">
    <property type="term" value="C:cell envelope Sec protein transport complex"/>
    <property type="evidence" value="ECO:0007669"/>
    <property type="project" value="TreeGrafter"/>
</dbReference>
<dbReference type="GO" id="GO:0006605">
    <property type="term" value="P:protein targeting"/>
    <property type="evidence" value="ECO:0007669"/>
    <property type="project" value="UniProtKB-UniRule"/>
</dbReference>
<dbReference type="InterPro" id="IPR001650">
    <property type="entry name" value="Helicase_C-like"/>
</dbReference>
<dbReference type="EMBL" id="NGKC01000008">
    <property type="protein sequence ID" value="RSU11429.1"/>
    <property type="molecule type" value="Genomic_DNA"/>
</dbReference>
<evidence type="ECO:0000256" key="2">
    <source>
        <dbReference type="ARBA" id="ARBA00007650"/>
    </source>
</evidence>
<dbReference type="Proteomes" id="UP000286773">
    <property type="component" value="Unassembled WGS sequence"/>
</dbReference>
<dbReference type="FunFam" id="3.40.50.300:FF:000429">
    <property type="entry name" value="Preprotein translocase subunit SecA"/>
    <property type="match status" value="1"/>
</dbReference>
<dbReference type="PROSITE" id="PS51192">
    <property type="entry name" value="HELICASE_ATP_BIND_1"/>
    <property type="match status" value="1"/>
</dbReference>
<evidence type="ECO:0000256" key="7">
    <source>
        <dbReference type="ARBA" id="ARBA00022741"/>
    </source>
</evidence>
<dbReference type="PROSITE" id="PS51196">
    <property type="entry name" value="SECA_MOTOR_DEAD"/>
    <property type="match status" value="1"/>
</dbReference>
<evidence type="ECO:0000256" key="16">
    <source>
        <dbReference type="RuleBase" id="RU003874"/>
    </source>
</evidence>
<dbReference type="RefSeq" id="WP_126813795.1">
    <property type="nucleotide sequence ID" value="NZ_NGKC01000008.1"/>
</dbReference>
<feature type="compositionally biased region" description="Basic and acidic residues" evidence="17">
    <location>
        <begin position="801"/>
        <end position="821"/>
    </location>
</feature>
<evidence type="ECO:0000256" key="15">
    <source>
        <dbReference type="HAMAP-Rule" id="MF_01382"/>
    </source>
</evidence>
<feature type="binding site" evidence="15">
    <location>
        <begin position="103"/>
        <end position="107"/>
    </location>
    <ligand>
        <name>ATP</name>
        <dbReference type="ChEBI" id="CHEBI:30616"/>
    </ligand>
</feature>
<dbReference type="Gene3D" id="1.10.3060.10">
    <property type="entry name" value="Helical scaffold and wing domains of SecA"/>
    <property type="match status" value="1"/>
</dbReference>
<evidence type="ECO:0000256" key="17">
    <source>
        <dbReference type="SAM" id="MobiDB-lite"/>
    </source>
</evidence>
<dbReference type="SMART" id="SM00958">
    <property type="entry name" value="SecA_PP_bind"/>
    <property type="match status" value="1"/>
</dbReference>
<evidence type="ECO:0000256" key="8">
    <source>
        <dbReference type="ARBA" id="ARBA00022833"/>
    </source>
</evidence>
<dbReference type="InterPro" id="IPR036670">
    <property type="entry name" value="SecA_X-link_sf"/>
</dbReference>
<dbReference type="SMART" id="SM00957">
    <property type="entry name" value="SecA_DEAD"/>
    <property type="match status" value="1"/>
</dbReference>
<evidence type="ECO:0000256" key="1">
    <source>
        <dbReference type="ARBA" id="ARBA00001947"/>
    </source>
</evidence>
<dbReference type="Gene3D" id="3.40.50.300">
    <property type="entry name" value="P-loop containing nucleotide triphosphate hydrolases"/>
    <property type="match status" value="2"/>
</dbReference>
<evidence type="ECO:0000256" key="9">
    <source>
        <dbReference type="ARBA" id="ARBA00022840"/>
    </source>
</evidence>
<sequence length="841" mass="95615">MANFLKRIIESDKKELKRLGHIADKIDALANDMEQLSDDALKGKTEEFKARYQKGETLDDLLVEAFAVVREGARRVLGLYPYKVQLMGGIVLHDGNIPEMKTGEGKTLTATMPVYLNALTGEGVHVVTVNEYLATRDASEMGELYNFLGLTVGLNLNSKSSEEKRLAYACDITYSTNNELGFDYLRDNMVVYREQMVQRPLNFAVVDEVDSILIDEARTPLIISGQAEKSTAMYNRADNFVKTLVEDEDYTIDVQSKTISLTEKGINKAEENFHIENLYDLENTSLTHYLDQSLRANYIMLRDIDYVVQEGKVLIVDQFTGRIMEGRRYSDGLHQAIEAKEAVEIEDETKTMANITFQNYFRMYKKLSGMTGTAKTEEEEFREIYNMEVIQIPTNEPVIRDDRPDLLYPTLRSKFAAVVKDIEERYRKGQPVLVGTVAVETSELLSNMLTKEKIPHEVLNAKNHFKEAEIIMNAGQKGAITIATNMAGRGTDIRLGMGVVELGGLAVIGTERHESRRIDNQLRGRSGRQGDPGVTQFYLSLEDDLMKRFGSERIKAFLDRMNLEEEDAVIQSKMLSKQVESAQKRVEGNNYDTRKNVLQYDDVMREQREVIYKQRYQVITAESDLKHVILGMVRRTIERYVESHTQGEKSDWNLKGLVDFAGAAITSENAIAVSDLENKTPEEIIAFIFSKAEDVYNEKERILASPEQMLEFSKVVVLRVVDTKWTDHIDAMDQLRESIGLRAYGQNDPLVDYQTEGYQMFNDMVGAIEYEVTRLFMKAEIRQNVQREQVARGEAVTPTEEQGRVASDEKKKPIKVEKVGRNDPCPCGSGKKYKNCHGKPQ</sequence>
<dbReference type="GO" id="GO:0005524">
    <property type="term" value="F:ATP binding"/>
    <property type="evidence" value="ECO:0007669"/>
    <property type="project" value="UniProtKB-UniRule"/>
</dbReference>
<dbReference type="GO" id="GO:0046872">
    <property type="term" value="F:metal ion binding"/>
    <property type="evidence" value="ECO:0007669"/>
    <property type="project" value="UniProtKB-KW"/>
</dbReference>
<dbReference type="InterPro" id="IPR044722">
    <property type="entry name" value="SecA_SF2_C"/>
</dbReference>
<comment type="catalytic activity">
    <reaction evidence="14 15">
        <text>ATP + H2O + cellular proteinSide 1 = ADP + phosphate + cellular proteinSide 2.</text>
        <dbReference type="EC" id="7.4.2.8"/>
    </reaction>
</comment>
<comment type="caution">
    <text evidence="21">The sequence shown here is derived from an EMBL/GenBank/DDBJ whole genome shotgun (WGS) entry which is preliminary data.</text>
</comment>
<dbReference type="FunFam" id="3.90.1440.10:FF:000001">
    <property type="entry name" value="Preprotein translocase subunit SecA"/>
    <property type="match status" value="1"/>
</dbReference>
<name>A0A430ATN7_9ENTE</name>
<dbReference type="GO" id="GO:0043952">
    <property type="term" value="P:protein transport by the Sec complex"/>
    <property type="evidence" value="ECO:0007669"/>
    <property type="project" value="TreeGrafter"/>
</dbReference>
<keyword evidence="22" id="KW-1185">Reference proteome</keyword>
<dbReference type="SUPFAM" id="SSF81767">
    <property type="entry name" value="Pre-protein crosslinking domain of SecA"/>
    <property type="match status" value="1"/>
</dbReference>
<dbReference type="NCBIfam" id="NF009538">
    <property type="entry name" value="PRK12904.1"/>
    <property type="match status" value="1"/>
</dbReference>
<keyword evidence="3 15" id="KW-0813">Transport</keyword>
<dbReference type="GO" id="GO:0065002">
    <property type="term" value="P:intracellular protein transmembrane transport"/>
    <property type="evidence" value="ECO:0007669"/>
    <property type="project" value="UniProtKB-UniRule"/>
</dbReference>
<gene>
    <name evidence="15" type="primary">secA</name>
    <name evidence="21" type="ORF">CBF27_07990</name>
</gene>
<reference evidence="21 22" key="1">
    <citation type="submission" date="2017-05" db="EMBL/GenBank/DDBJ databases">
        <title>Vagococcus spp. assemblies.</title>
        <authorList>
            <person name="Gulvik C.A."/>
        </authorList>
    </citation>
    <scope>NUCLEOTIDE SEQUENCE [LARGE SCALE GENOMIC DNA]</scope>
    <source>
        <strain evidence="21 22">LMG 24798</strain>
    </source>
</reference>
<dbReference type="Pfam" id="PF07517">
    <property type="entry name" value="SecA_DEAD"/>
    <property type="match status" value="1"/>
</dbReference>
<dbReference type="OrthoDB" id="9805579at2"/>
<dbReference type="InterPro" id="IPR000185">
    <property type="entry name" value="SecA"/>
</dbReference>
<dbReference type="Pfam" id="PF07516">
    <property type="entry name" value="SecA_SW"/>
    <property type="match status" value="1"/>
</dbReference>
<keyword evidence="12 15" id="KW-0811">Translocation</keyword>
<feature type="region of interest" description="Disordered" evidence="17">
    <location>
        <begin position="789"/>
        <end position="841"/>
    </location>
</feature>
<keyword evidence="6" id="KW-0479">Metal-binding</keyword>
<evidence type="ECO:0000256" key="14">
    <source>
        <dbReference type="ARBA" id="ARBA00034006"/>
    </source>
</evidence>
<comment type="similarity">
    <text evidence="2 15 16">Belongs to the SecA family.</text>
</comment>
<dbReference type="CDD" id="cd18803">
    <property type="entry name" value="SF2_C_secA"/>
    <property type="match status" value="1"/>
</dbReference>
<keyword evidence="8" id="KW-0862">Zinc</keyword>
<dbReference type="EC" id="7.4.2.8" evidence="15"/>
<dbReference type="HAMAP" id="MF_01382">
    <property type="entry name" value="SecA"/>
    <property type="match status" value="1"/>
</dbReference>
<comment type="cofactor">
    <cofactor evidence="1">
        <name>Zn(2+)</name>
        <dbReference type="ChEBI" id="CHEBI:29105"/>
    </cofactor>
</comment>
<dbReference type="PRINTS" id="PR00906">
    <property type="entry name" value="SECA"/>
</dbReference>
<dbReference type="Pfam" id="PF02810">
    <property type="entry name" value="SEC-C"/>
    <property type="match status" value="1"/>
</dbReference>
<keyword evidence="5 15" id="KW-0963">Cytoplasm</keyword>
<organism evidence="21 22">
    <name type="scientific">Vagococcus acidifermentans</name>
    <dbReference type="NCBI Taxonomy" id="564710"/>
    <lineage>
        <taxon>Bacteria</taxon>
        <taxon>Bacillati</taxon>
        <taxon>Bacillota</taxon>
        <taxon>Bacilli</taxon>
        <taxon>Lactobacillales</taxon>
        <taxon>Enterococcaceae</taxon>
        <taxon>Vagococcus</taxon>
    </lineage>
</organism>
<feature type="compositionally biased region" description="Basic residues" evidence="17">
    <location>
        <begin position="831"/>
        <end position="841"/>
    </location>
</feature>
<keyword evidence="13 15" id="KW-0472">Membrane</keyword>
<feature type="binding site" evidence="15">
    <location>
        <position position="492"/>
    </location>
    <ligand>
        <name>ATP</name>
        <dbReference type="ChEBI" id="CHEBI:30616"/>
    </ligand>
</feature>
<dbReference type="PANTHER" id="PTHR30612:SF0">
    <property type="entry name" value="CHLOROPLAST PROTEIN-TRANSPORTING ATPASE"/>
    <property type="match status" value="1"/>
</dbReference>
<dbReference type="InterPro" id="IPR014001">
    <property type="entry name" value="Helicase_ATP-bd"/>
</dbReference>
<comment type="function">
    <text evidence="15">Part of the Sec protein translocase complex. Interacts with the SecYEG preprotein conducting channel. Has a central role in coupling the hydrolysis of ATP to the transfer of proteins into and across the cell membrane, serving as an ATP-driven molecular motor driving the stepwise translocation of polypeptide chains across the membrane.</text>
</comment>
<dbReference type="SUPFAM" id="SSF52540">
    <property type="entry name" value="P-loop containing nucleoside triphosphate hydrolases"/>
    <property type="match status" value="2"/>
</dbReference>
<dbReference type="GO" id="GO:0017038">
    <property type="term" value="P:protein import"/>
    <property type="evidence" value="ECO:0007669"/>
    <property type="project" value="InterPro"/>
</dbReference>
<dbReference type="Pfam" id="PF01043">
    <property type="entry name" value="SecA_PP_bind"/>
    <property type="match status" value="1"/>
</dbReference>
<evidence type="ECO:0000259" key="19">
    <source>
        <dbReference type="PROSITE" id="PS51194"/>
    </source>
</evidence>
<dbReference type="PANTHER" id="PTHR30612">
    <property type="entry name" value="SECA INNER MEMBRANE COMPONENT OF SEC PROTEIN SECRETION SYSTEM"/>
    <property type="match status" value="1"/>
</dbReference>
<accession>A0A430ATN7</accession>
<proteinExistence type="inferred from homology"/>
<keyword evidence="10 15" id="KW-0653">Protein transport</keyword>
<evidence type="ECO:0000256" key="3">
    <source>
        <dbReference type="ARBA" id="ARBA00022448"/>
    </source>
</evidence>
<dbReference type="NCBIfam" id="NF006630">
    <property type="entry name" value="PRK09200.1"/>
    <property type="match status" value="1"/>
</dbReference>
<evidence type="ECO:0000259" key="18">
    <source>
        <dbReference type="PROSITE" id="PS51192"/>
    </source>
</evidence>
<dbReference type="InterPro" id="IPR011115">
    <property type="entry name" value="SecA_DEAD"/>
</dbReference>
<feature type="domain" description="SecA family profile" evidence="20">
    <location>
        <begin position="1"/>
        <end position="570"/>
    </location>
</feature>
<feature type="domain" description="Helicase ATP-binding" evidence="18">
    <location>
        <begin position="87"/>
        <end position="225"/>
    </location>
</feature>
<feature type="domain" description="Helicase C-terminal" evidence="19">
    <location>
        <begin position="421"/>
        <end position="576"/>
    </location>
</feature>
<keyword evidence="11 15" id="KW-1278">Translocase</keyword>
<evidence type="ECO:0000256" key="11">
    <source>
        <dbReference type="ARBA" id="ARBA00022967"/>
    </source>
</evidence>
<dbReference type="InterPro" id="IPR014018">
    <property type="entry name" value="SecA_motor_DEAD"/>
</dbReference>
<dbReference type="FunFam" id="1.10.3060.10:FF:000002">
    <property type="entry name" value="Preprotein translocase subunit SecA"/>
    <property type="match status" value="1"/>
</dbReference>
<comment type="subunit">
    <text evidence="15">Monomer and homodimer. Part of the essential Sec protein translocation apparatus which comprises SecA, SecYEG and auxiliary proteins SecDF. Other proteins may also be involved.</text>
</comment>
<dbReference type="InterPro" id="IPR027417">
    <property type="entry name" value="P-loop_NTPase"/>
</dbReference>
<keyword evidence="9 15" id="KW-0067">ATP-binding</keyword>
<evidence type="ECO:0000256" key="10">
    <source>
        <dbReference type="ARBA" id="ARBA00022927"/>
    </source>
</evidence>
<dbReference type="InterPro" id="IPR011130">
    <property type="entry name" value="SecA_preprotein_X-link_dom"/>
</dbReference>
<dbReference type="CDD" id="cd17928">
    <property type="entry name" value="DEXDc_SecA"/>
    <property type="match status" value="1"/>
</dbReference>
<dbReference type="GO" id="GO:0005829">
    <property type="term" value="C:cytosol"/>
    <property type="evidence" value="ECO:0007669"/>
    <property type="project" value="TreeGrafter"/>
</dbReference>
<dbReference type="GO" id="GO:0005886">
    <property type="term" value="C:plasma membrane"/>
    <property type="evidence" value="ECO:0007669"/>
    <property type="project" value="UniProtKB-SubCell"/>
</dbReference>
<dbReference type="InterPro" id="IPR011116">
    <property type="entry name" value="SecA_Wing/Scaffold"/>
</dbReference>
<keyword evidence="7 15" id="KW-0547">Nucleotide-binding</keyword>
<keyword evidence="4 15" id="KW-1003">Cell membrane</keyword>